<keyword evidence="1" id="KW-1133">Transmembrane helix</keyword>
<keyword evidence="1" id="KW-0812">Transmembrane</keyword>
<proteinExistence type="predicted"/>
<organism evidence="2 3">
    <name type="scientific">Glossina pallidipes</name>
    <name type="common">Tsetse fly</name>
    <dbReference type="NCBI Taxonomy" id="7398"/>
    <lineage>
        <taxon>Eukaryota</taxon>
        <taxon>Metazoa</taxon>
        <taxon>Ecdysozoa</taxon>
        <taxon>Arthropoda</taxon>
        <taxon>Hexapoda</taxon>
        <taxon>Insecta</taxon>
        <taxon>Pterygota</taxon>
        <taxon>Neoptera</taxon>
        <taxon>Endopterygota</taxon>
        <taxon>Diptera</taxon>
        <taxon>Brachycera</taxon>
        <taxon>Muscomorpha</taxon>
        <taxon>Hippoboscoidea</taxon>
        <taxon>Glossinidae</taxon>
        <taxon>Glossina</taxon>
    </lineage>
</organism>
<evidence type="ECO:0000313" key="3">
    <source>
        <dbReference type="Proteomes" id="UP000092445"/>
    </source>
</evidence>
<name>A0A1A9ZT91_GLOPL</name>
<keyword evidence="3" id="KW-1185">Reference proteome</keyword>
<evidence type="ECO:0000313" key="2">
    <source>
        <dbReference type="EnsemblMetazoa" id="GPAI024200-PA"/>
    </source>
</evidence>
<evidence type="ECO:0000256" key="1">
    <source>
        <dbReference type="SAM" id="Phobius"/>
    </source>
</evidence>
<dbReference type="AlphaFoldDB" id="A0A1A9ZT91"/>
<dbReference type="VEuPathDB" id="VectorBase:GPAI024200"/>
<reference evidence="3" key="1">
    <citation type="submission" date="2014-03" db="EMBL/GenBank/DDBJ databases">
        <authorList>
            <person name="Aksoy S."/>
            <person name="Warren W."/>
            <person name="Wilson R.K."/>
        </authorList>
    </citation>
    <scope>NUCLEOTIDE SEQUENCE [LARGE SCALE GENOMIC DNA]</scope>
    <source>
        <strain evidence="3">IAEA</strain>
    </source>
</reference>
<keyword evidence="1" id="KW-0472">Membrane</keyword>
<accession>A0A1A9ZT91</accession>
<feature type="transmembrane region" description="Helical" evidence="1">
    <location>
        <begin position="67"/>
        <end position="91"/>
    </location>
</feature>
<reference evidence="2" key="2">
    <citation type="submission" date="2020-05" db="UniProtKB">
        <authorList>
            <consortium name="EnsemblMetazoa"/>
        </authorList>
    </citation>
    <scope>IDENTIFICATION</scope>
    <source>
        <strain evidence="2">IAEA</strain>
    </source>
</reference>
<protein>
    <submittedName>
        <fullName evidence="2">Uncharacterized protein</fullName>
    </submittedName>
</protein>
<dbReference type="EnsemblMetazoa" id="GPAI024200-RA">
    <property type="protein sequence ID" value="GPAI024200-PA"/>
    <property type="gene ID" value="GPAI024200"/>
</dbReference>
<dbReference type="Proteomes" id="UP000092445">
    <property type="component" value="Unassembled WGS sequence"/>
</dbReference>
<sequence length="137" mass="15608">MAQKQRKERKNDDNDSRNRIRKILMVTHATKIVPHFCPHGSYERMDGQLNGRLDERNRHLIQYKCNVTVVVAIGVTATAAAAVAAAAVWLLPPLLLASENQVIKRKFTRLTGRLASQRVYAKKLNKVKFLNCYSHKN</sequence>